<accession>A0A0E0MMD6</accession>
<feature type="chain" id="PRO_5002367939" evidence="1">
    <location>
        <begin position="26"/>
        <end position="92"/>
    </location>
</feature>
<dbReference type="HOGENOM" id="CLU_2267963_0_0_1"/>
<dbReference type="AlphaFoldDB" id="A0A0E0MMD6"/>
<feature type="signal peptide" evidence="1">
    <location>
        <begin position="1"/>
        <end position="25"/>
    </location>
</feature>
<name>A0A0E0MMD6_ORYPU</name>
<protein>
    <submittedName>
        <fullName evidence="2">Uncharacterized protein</fullName>
    </submittedName>
</protein>
<organism evidence="2">
    <name type="scientific">Oryza punctata</name>
    <name type="common">Red rice</name>
    <dbReference type="NCBI Taxonomy" id="4537"/>
    <lineage>
        <taxon>Eukaryota</taxon>
        <taxon>Viridiplantae</taxon>
        <taxon>Streptophyta</taxon>
        <taxon>Embryophyta</taxon>
        <taxon>Tracheophyta</taxon>
        <taxon>Spermatophyta</taxon>
        <taxon>Magnoliopsida</taxon>
        <taxon>Liliopsida</taxon>
        <taxon>Poales</taxon>
        <taxon>Poaceae</taxon>
        <taxon>BOP clade</taxon>
        <taxon>Oryzoideae</taxon>
        <taxon>Oryzeae</taxon>
        <taxon>Oryzinae</taxon>
        <taxon>Oryza</taxon>
    </lineage>
</organism>
<dbReference type="OMA" id="AFQAVNY"/>
<evidence type="ECO:0000256" key="1">
    <source>
        <dbReference type="SAM" id="SignalP"/>
    </source>
</evidence>
<keyword evidence="1" id="KW-0732">Signal</keyword>
<sequence length="92" mass="10316">MKSNFSHLVLFFFCVVSLLTSPALAIRQGAFQAVNYKNLASGSHQLTKKPYISGGYRNQFHQLISVDYDPIISSPPQIHSVPNQHAWTGNHF</sequence>
<dbReference type="eggNOG" id="ENOG502R5SZ">
    <property type="taxonomic scope" value="Eukaryota"/>
</dbReference>
<proteinExistence type="predicted"/>
<evidence type="ECO:0000313" key="3">
    <source>
        <dbReference type="Proteomes" id="UP000026962"/>
    </source>
</evidence>
<dbReference type="EnsemblPlants" id="OPUNC12G10680.1">
    <property type="protein sequence ID" value="OPUNC12G10680.1"/>
    <property type="gene ID" value="OPUNC12G10680"/>
</dbReference>
<keyword evidence="3" id="KW-1185">Reference proteome</keyword>
<dbReference type="Gramene" id="OPUNC12G10680.1">
    <property type="protein sequence ID" value="OPUNC12G10680.1"/>
    <property type="gene ID" value="OPUNC12G10680"/>
</dbReference>
<reference evidence="2" key="1">
    <citation type="submission" date="2015-04" db="UniProtKB">
        <authorList>
            <consortium name="EnsemblPlants"/>
        </authorList>
    </citation>
    <scope>IDENTIFICATION</scope>
</reference>
<dbReference type="Proteomes" id="UP000026962">
    <property type="component" value="Chromosome 12"/>
</dbReference>
<reference evidence="2" key="2">
    <citation type="submission" date="2018-05" db="EMBL/GenBank/DDBJ databases">
        <title>OpunRS2 (Oryza punctata Reference Sequence Version 2).</title>
        <authorList>
            <person name="Zhang J."/>
            <person name="Kudrna D."/>
            <person name="Lee S."/>
            <person name="Talag J."/>
            <person name="Welchert J."/>
            <person name="Wing R.A."/>
        </authorList>
    </citation>
    <scope>NUCLEOTIDE SEQUENCE [LARGE SCALE GENOMIC DNA]</scope>
</reference>
<evidence type="ECO:0000313" key="2">
    <source>
        <dbReference type="EnsemblPlants" id="OPUNC12G10680.1"/>
    </source>
</evidence>